<dbReference type="InterPro" id="IPR046259">
    <property type="entry name" value="DUF6292"/>
</dbReference>
<evidence type="ECO:0000313" key="2">
    <source>
        <dbReference type="EMBL" id="WIV54275.1"/>
    </source>
</evidence>
<keyword evidence="3" id="KW-1185">Reference proteome</keyword>
<dbReference type="EMBL" id="CP127173">
    <property type="protein sequence ID" value="WIV54275.1"/>
    <property type="molecule type" value="Genomic_DNA"/>
</dbReference>
<dbReference type="Proteomes" id="UP001227101">
    <property type="component" value="Chromosome"/>
</dbReference>
<name>A0ABY8XF77_9PSEU</name>
<reference evidence="2 3" key="1">
    <citation type="submission" date="2023-06" db="EMBL/GenBank/DDBJ databases">
        <authorList>
            <person name="Oyuntsetseg B."/>
            <person name="Kim S.B."/>
        </authorList>
    </citation>
    <scope>NUCLEOTIDE SEQUENCE [LARGE SCALE GENOMIC DNA]</scope>
    <source>
        <strain evidence="2 3">2-2</strain>
    </source>
</reference>
<feature type="domain" description="DUF6292" evidence="1">
    <location>
        <begin position="16"/>
        <end position="101"/>
    </location>
</feature>
<accession>A0ABY8XF77</accession>
<sequence length="110" mass="11977">MKPDPGHREAAALRDYVEAVAELLRVEPAASWSEPGDPSTAYIALSQQDPRHPGRLLMAAWSSDTGWCVALEPDRGEPPEVLAAWPAPRRPAPAVVARRIHEALRSPDPT</sequence>
<evidence type="ECO:0000259" key="1">
    <source>
        <dbReference type="Pfam" id="PF19809"/>
    </source>
</evidence>
<gene>
    <name evidence="2" type="ORF">QP939_36190</name>
</gene>
<proteinExistence type="predicted"/>
<protein>
    <submittedName>
        <fullName evidence="2">DUF6292 family protein</fullName>
    </submittedName>
</protein>
<evidence type="ECO:0000313" key="3">
    <source>
        <dbReference type="Proteomes" id="UP001227101"/>
    </source>
</evidence>
<dbReference type="RefSeq" id="WP_285450876.1">
    <property type="nucleotide sequence ID" value="NZ_CP127173.1"/>
</dbReference>
<organism evidence="2 3">
    <name type="scientific">Amycolatopsis nalaikhensis</name>
    <dbReference type="NCBI Taxonomy" id="715472"/>
    <lineage>
        <taxon>Bacteria</taxon>
        <taxon>Bacillati</taxon>
        <taxon>Actinomycetota</taxon>
        <taxon>Actinomycetes</taxon>
        <taxon>Pseudonocardiales</taxon>
        <taxon>Pseudonocardiaceae</taxon>
        <taxon>Amycolatopsis</taxon>
    </lineage>
</organism>
<dbReference type="Pfam" id="PF19809">
    <property type="entry name" value="DUF6292"/>
    <property type="match status" value="1"/>
</dbReference>